<dbReference type="OrthoDB" id="6369184at2759"/>
<dbReference type="Proteomes" id="UP000728185">
    <property type="component" value="Unassembled WGS sequence"/>
</dbReference>
<proteinExistence type="predicted"/>
<organism evidence="1 2">
    <name type="scientific">Fasciolopsis buskii</name>
    <dbReference type="NCBI Taxonomy" id="27845"/>
    <lineage>
        <taxon>Eukaryota</taxon>
        <taxon>Metazoa</taxon>
        <taxon>Spiralia</taxon>
        <taxon>Lophotrochozoa</taxon>
        <taxon>Platyhelminthes</taxon>
        <taxon>Trematoda</taxon>
        <taxon>Digenea</taxon>
        <taxon>Plagiorchiida</taxon>
        <taxon>Echinostomata</taxon>
        <taxon>Echinostomatoidea</taxon>
        <taxon>Fasciolidae</taxon>
        <taxon>Fasciolopsis</taxon>
    </lineage>
</organism>
<reference evidence="1" key="1">
    <citation type="submission" date="2019-05" db="EMBL/GenBank/DDBJ databases">
        <title>Annotation for the trematode Fasciolopsis buski.</title>
        <authorList>
            <person name="Choi Y.-J."/>
        </authorList>
    </citation>
    <scope>NUCLEOTIDE SEQUENCE</scope>
    <source>
        <strain evidence="1">HT</strain>
        <tissue evidence="1">Whole worm</tissue>
    </source>
</reference>
<keyword evidence="2" id="KW-1185">Reference proteome</keyword>
<accession>A0A8E0VLL5</accession>
<sequence>MWIVSLNHDEEVRFDLFYSSSQGMVTITLWTIENDNLQQASKLRLMFREREHFLLNRTMVVIFDTFDMKDGSQVTLTYEKSKSVIEKIGANFVRKPNDFAKITFKYYLSNYCSNEELNEKSMCF</sequence>
<dbReference type="AlphaFoldDB" id="A0A8E0VLL5"/>
<comment type="caution">
    <text evidence="1">The sequence shown here is derived from an EMBL/GenBank/DDBJ whole genome shotgun (WGS) entry which is preliminary data.</text>
</comment>
<dbReference type="EMBL" id="LUCM01003148">
    <property type="protein sequence ID" value="KAA0196257.1"/>
    <property type="molecule type" value="Genomic_DNA"/>
</dbReference>
<evidence type="ECO:0000313" key="1">
    <source>
        <dbReference type="EMBL" id="KAA0196257.1"/>
    </source>
</evidence>
<protein>
    <submittedName>
        <fullName evidence="1">Uncharacterized protein</fullName>
    </submittedName>
</protein>
<gene>
    <name evidence="1" type="ORF">FBUS_02147</name>
</gene>
<evidence type="ECO:0000313" key="2">
    <source>
        <dbReference type="Proteomes" id="UP000728185"/>
    </source>
</evidence>
<name>A0A8E0VLL5_9TREM</name>